<reference evidence="3" key="1">
    <citation type="journal article" date="2021" name="PLoS Genet.">
        <title>Mobile Type VI secretion system loci of the gut Bacteroidales display extensive intra-ecosystem transfer, multi-species spread and geographical clustering.</title>
        <authorList>
            <person name="Garcia-Bayona L."/>
            <person name="Coyne M.J."/>
            <person name="Comstock L.E."/>
        </authorList>
    </citation>
    <scope>NUCLEOTIDE SEQUENCE</scope>
    <source>
        <strain evidence="3">CL11T00C20</strain>
    </source>
</reference>
<feature type="coiled-coil region" evidence="1">
    <location>
        <begin position="215"/>
        <end position="246"/>
    </location>
</feature>
<proteinExistence type="predicted"/>
<feature type="compositionally biased region" description="Basic and acidic residues" evidence="2">
    <location>
        <begin position="297"/>
        <end position="318"/>
    </location>
</feature>
<dbReference type="EMBL" id="CP072227">
    <property type="protein sequence ID" value="QUT45414.1"/>
    <property type="molecule type" value="Genomic_DNA"/>
</dbReference>
<dbReference type="RefSeq" id="WP_211453927.1">
    <property type="nucleotide sequence ID" value="NZ_CP072227.1"/>
</dbReference>
<dbReference type="KEGG" id="beg:INE88_02235"/>
<gene>
    <name evidence="3" type="ORF">INE88_02235</name>
</gene>
<accession>A0A975Q5P5</accession>
<evidence type="ECO:0000256" key="1">
    <source>
        <dbReference type="SAM" id="Coils"/>
    </source>
</evidence>
<name>A0A975Q5P5_9BACE</name>
<feature type="region of interest" description="Disordered" evidence="2">
    <location>
        <begin position="291"/>
        <end position="318"/>
    </location>
</feature>
<organism evidence="3 4">
    <name type="scientific">Bacteroides eggerthii</name>
    <dbReference type="NCBI Taxonomy" id="28111"/>
    <lineage>
        <taxon>Bacteria</taxon>
        <taxon>Pseudomonadati</taxon>
        <taxon>Bacteroidota</taxon>
        <taxon>Bacteroidia</taxon>
        <taxon>Bacteroidales</taxon>
        <taxon>Bacteroidaceae</taxon>
        <taxon>Bacteroides</taxon>
    </lineage>
</organism>
<dbReference type="AlphaFoldDB" id="A0A975Q5P5"/>
<sequence>MRLVDIKRSINIAFENFHPKFSSNNTGTYYIDDIQKVKVAIRELDHIGFLHIKDSDDDLLAQINASITNRFILNGIQNEAYKTLFDRLSYSIVMLHQWINNYVTTEETEKTINIKLPQTNELREFSITIDLLERALSEISIINGGGEIKIEQLDHGSLWIIISVCSMQIVKAISKATNAALDIAKKKVELDLMKETLKRSKIETQAIESYVKLQETIINQLLQEYSEQLEDQKEEDSNGLAKAERRNRYKKALDELTTLISAGAEFHPSLTAAQEIIDEFPKFDRQVEFKTPIADLPRNKEDDHASLISPKEDDTQTK</sequence>
<evidence type="ECO:0000256" key="2">
    <source>
        <dbReference type="SAM" id="MobiDB-lite"/>
    </source>
</evidence>
<evidence type="ECO:0000313" key="4">
    <source>
        <dbReference type="Proteomes" id="UP000679226"/>
    </source>
</evidence>
<keyword evidence="1" id="KW-0175">Coiled coil</keyword>
<protein>
    <submittedName>
        <fullName evidence="3">Uncharacterized protein</fullName>
    </submittedName>
</protein>
<evidence type="ECO:0000313" key="3">
    <source>
        <dbReference type="EMBL" id="QUT45414.1"/>
    </source>
</evidence>
<dbReference type="Proteomes" id="UP000679226">
    <property type="component" value="Chromosome"/>
</dbReference>